<evidence type="ECO:0000313" key="2">
    <source>
        <dbReference type="Proteomes" id="UP000317909"/>
    </source>
</evidence>
<dbReference type="PANTHER" id="PTHR36456">
    <property type="entry name" value="UPF0232 PROTEIN SCO3875"/>
    <property type="match status" value="1"/>
</dbReference>
<reference evidence="1 2" key="1">
    <citation type="submission" date="2019-02" db="EMBL/GenBank/DDBJ databases">
        <title>Deep-cultivation of Planctomycetes and their phenomic and genomic characterization uncovers novel biology.</title>
        <authorList>
            <person name="Wiegand S."/>
            <person name="Jogler M."/>
            <person name="Boedeker C."/>
            <person name="Pinto D."/>
            <person name="Vollmers J."/>
            <person name="Rivas-Marin E."/>
            <person name="Kohn T."/>
            <person name="Peeters S.H."/>
            <person name="Heuer A."/>
            <person name="Rast P."/>
            <person name="Oberbeckmann S."/>
            <person name="Bunk B."/>
            <person name="Jeske O."/>
            <person name="Meyerdierks A."/>
            <person name="Storesund J.E."/>
            <person name="Kallscheuer N."/>
            <person name="Luecker S."/>
            <person name="Lage O.M."/>
            <person name="Pohl T."/>
            <person name="Merkel B.J."/>
            <person name="Hornburger P."/>
            <person name="Mueller R.-W."/>
            <person name="Bruemmer F."/>
            <person name="Labrenz M."/>
            <person name="Spormann A.M."/>
            <person name="Op den Camp H."/>
            <person name="Overmann J."/>
            <person name="Amann R."/>
            <person name="Jetten M.S.M."/>
            <person name="Mascher T."/>
            <person name="Medema M.H."/>
            <person name="Devos D.P."/>
            <person name="Kaster A.-K."/>
            <person name="Ovreas L."/>
            <person name="Rohde M."/>
            <person name="Galperin M.Y."/>
            <person name="Jogler C."/>
        </authorList>
    </citation>
    <scope>NUCLEOTIDE SEQUENCE [LARGE SCALE GENOMIC DNA]</scope>
    <source>
        <strain evidence="1 2">I41</strain>
    </source>
</reference>
<dbReference type="EMBL" id="CP036339">
    <property type="protein sequence ID" value="QDT70850.1"/>
    <property type="molecule type" value="Genomic_DNA"/>
</dbReference>
<gene>
    <name evidence="1" type="ORF">I41_00030</name>
</gene>
<proteinExistence type="predicted"/>
<dbReference type="KEGG" id="llh:I41_00030"/>
<dbReference type="AlphaFoldDB" id="A0A517TR57"/>
<protein>
    <recommendedName>
        <fullName evidence="3">DUF721 domain-containing protein</fullName>
    </recommendedName>
</protein>
<keyword evidence="2" id="KW-1185">Reference proteome</keyword>
<dbReference type="Pfam" id="PF05258">
    <property type="entry name" value="DciA"/>
    <property type="match status" value="1"/>
</dbReference>
<evidence type="ECO:0000313" key="1">
    <source>
        <dbReference type="EMBL" id="QDT70850.1"/>
    </source>
</evidence>
<dbReference type="PANTHER" id="PTHR36456:SF1">
    <property type="entry name" value="UPF0232 PROTEIN SCO3875"/>
    <property type="match status" value="1"/>
</dbReference>
<organism evidence="1 2">
    <name type="scientific">Lacipirellula limnantheis</name>
    <dbReference type="NCBI Taxonomy" id="2528024"/>
    <lineage>
        <taxon>Bacteria</taxon>
        <taxon>Pseudomonadati</taxon>
        <taxon>Planctomycetota</taxon>
        <taxon>Planctomycetia</taxon>
        <taxon>Pirellulales</taxon>
        <taxon>Lacipirellulaceae</taxon>
        <taxon>Lacipirellula</taxon>
    </lineage>
</organism>
<accession>A0A517TR57</accession>
<dbReference type="OrthoDB" id="290228at2"/>
<dbReference type="Proteomes" id="UP000317909">
    <property type="component" value="Chromosome"/>
</dbReference>
<name>A0A517TR57_9BACT</name>
<dbReference type="InterPro" id="IPR007922">
    <property type="entry name" value="DciA-like"/>
</dbReference>
<dbReference type="RefSeq" id="WP_145429759.1">
    <property type="nucleotide sequence ID" value="NZ_CP036339.1"/>
</dbReference>
<sequence length="127" mass="14501">MTIPPTEPHPEDWANLERRAQSHQRWYYGQQPKKIAEVMSQLVQRRGYAQVRTLGEWNDAWQAAAGDAFVAVTEVGQLRRGVLEITAANSLVMQELGFEKERILQELKTARPDSGLKQLRFRVGKIG</sequence>
<evidence type="ECO:0008006" key="3">
    <source>
        <dbReference type="Google" id="ProtNLM"/>
    </source>
</evidence>